<protein>
    <recommendedName>
        <fullName evidence="5">Adenine deaminase</fullName>
        <shortName evidence="5">ADE</shortName>
        <ecNumber evidence="5">3.5.4.2</ecNumber>
    </recommendedName>
    <alternativeName>
        <fullName evidence="5">Adenine aminohydrolase</fullName>
        <shortName evidence="5">AAH</shortName>
    </alternativeName>
</protein>
<dbReference type="EC" id="3.5.4.2" evidence="5"/>
<evidence type="ECO:0000256" key="5">
    <source>
        <dbReference type="HAMAP-Rule" id="MF_01962"/>
    </source>
</evidence>
<dbReference type="PANTHER" id="PTHR43114:SF6">
    <property type="entry name" value="ADENINE DEAMINASE"/>
    <property type="match status" value="1"/>
</dbReference>
<gene>
    <name evidence="7" type="ORF">RRU01S_12_00740</name>
</gene>
<evidence type="ECO:0000256" key="1">
    <source>
        <dbReference type="ARBA" id="ARBA00022723"/>
    </source>
</evidence>
<dbReference type="eggNOG" id="COG1816">
    <property type="taxonomic scope" value="Bacteria"/>
</dbReference>
<proteinExistence type="inferred from homology"/>
<reference evidence="7 8" key="1">
    <citation type="submission" date="2014-08" db="EMBL/GenBank/DDBJ databases">
        <title>Whole genome shotgun sequence of Rhizobium rubi NBRC 13261.</title>
        <authorList>
            <person name="Katano-Makiyama Y."/>
            <person name="Hosoyama A."/>
            <person name="Hashimoto M."/>
            <person name="Hosoyama Y."/>
            <person name="Noguchi M."/>
            <person name="Tsuchikane K."/>
            <person name="Uohara A."/>
            <person name="Ohji S."/>
            <person name="Ichikawa N."/>
            <person name="Kimura A."/>
            <person name="Yamazoe A."/>
            <person name="Fujita N."/>
        </authorList>
    </citation>
    <scope>NUCLEOTIDE SEQUENCE [LARGE SCALE GENOMIC DNA]</scope>
    <source>
        <strain evidence="7 8">NBRC 13261</strain>
    </source>
</reference>
<dbReference type="EMBL" id="BBJU01000012">
    <property type="protein sequence ID" value="GAK70491.1"/>
    <property type="molecule type" value="Genomic_DNA"/>
</dbReference>
<dbReference type="CDD" id="cd01320">
    <property type="entry name" value="ADA"/>
    <property type="match status" value="1"/>
</dbReference>
<evidence type="ECO:0000256" key="4">
    <source>
        <dbReference type="ARBA" id="ARBA00023080"/>
    </source>
</evidence>
<dbReference type="NCBIfam" id="NF006848">
    <property type="entry name" value="PRK09358.1-3"/>
    <property type="match status" value="1"/>
</dbReference>
<dbReference type="NCBIfam" id="TIGR01430">
    <property type="entry name" value="aden_deam"/>
    <property type="match status" value="1"/>
</dbReference>
<feature type="binding site" evidence="5">
    <location>
        <position position="271"/>
    </location>
    <ligand>
        <name>substrate</name>
    </ligand>
</feature>
<dbReference type="GO" id="GO:0006146">
    <property type="term" value="P:adenine catabolic process"/>
    <property type="evidence" value="ECO:0007669"/>
    <property type="project" value="UniProtKB-UniRule"/>
</dbReference>
<dbReference type="InterPro" id="IPR006330">
    <property type="entry name" value="Ado/ade_deaminase"/>
</dbReference>
<dbReference type="GO" id="GO:0000034">
    <property type="term" value="F:adenine deaminase activity"/>
    <property type="evidence" value="ECO:0007669"/>
    <property type="project" value="UniProtKB-UniRule"/>
</dbReference>
<feature type="binding site" evidence="5">
    <location>
        <position position="189"/>
    </location>
    <ligand>
        <name>Zn(2+)</name>
        <dbReference type="ChEBI" id="CHEBI:29105"/>
        <note>catalytic</note>
    </ligand>
</feature>
<keyword evidence="3 5" id="KW-0862">Zinc</keyword>
<feature type="active site" description="Proton donor" evidence="5">
    <location>
        <position position="192"/>
    </location>
</feature>
<keyword evidence="4 5" id="KW-0546">Nucleotide metabolism</keyword>
<feature type="site" description="Important for catalytic activity" evidence="5">
    <location>
        <position position="213"/>
    </location>
</feature>
<dbReference type="InterPro" id="IPR028892">
    <property type="entry name" value="ADE"/>
</dbReference>
<name>A0A081CUZ5_9HYPH</name>
<dbReference type="OrthoDB" id="105475at2"/>
<sequence>MTSHLLKAEIHCHLEGAAPPALVAQQAQKYGIDSSGFLRDGAYIWTDFAEFIRCYDAVAQVFKTEEDYALLAETYLAELAGENTIYSELIVSTDHGDRIGLGADAYLSGIAAGIAAAKEKTGIEARIIVTGERHFGPESVIAAAEYAARVKHPLITGFNMAGEERMGRVADYARAFDIARDAGLGLTIHAGEVCGAFSVADALDLVKPQRIGHGVRAIEDDALVARLVDLGTVLEVCPGSNIALNVYPDFESHPLKRLRDAGVRVCISSDDPPFFHTSLAQEYEIARHAFGFSDAQINAMTRTSIEAAFVDEDTRATLLAKLDAQSEAA</sequence>
<comment type="similarity">
    <text evidence="5">Belongs to the metallo-dependent hydrolases superfamily. Adenosine and AMP deaminases family. Adenine deaminase type 2 subfamily.</text>
</comment>
<feature type="domain" description="Adenosine deaminase" evidence="6">
    <location>
        <begin position="7"/>
        <end position="324"/>
    </location>
</feature>
<feature type="binding site" evidence="5">
    <location>
        <position position="270"/>
    </location>
    <ligand>
        <name>Zn(2+)</name>
        <dbReference type="ChEBI" id="CHEBI:29105"/>
        <note>catalytic</note>
    </ligand>
</feature>
<dbReference type="GO" id="GO:0009117">
    <property type="term" value="P:nucleotide metabolic process"/>
    <property type="evidence" value="ECO:0007669"/>
    <property type="project" value="UniProtKB-KW"/>
</dbReference>
<feature type="binding site" evidence="5">
    <location>
        <position position="13"/>
    </location>
    <ligand>
        <name>Zn(2+)</name>
        <dbReference type="ChEBI" id="CHEBI:29105"/>
        <note>catalytic</note>
    </ligand>
</feature>
<dbReference type="PANTHER" id="PTHR43114">
    <property type="entry name" value="ADENINE DEAMINASE"/>
    <property type="match status" value="1"/>
</dbReference>
<dbReference type="Gene3D" id="3.20.20.140">
    <property type="entry name" value="Metal-dependent hydrolases"/>
    <property type="match status" value="1"/>
</dbReference>
<dbReference type="GO" id="GO:0043103">
    <property type="term" value="P:hypoxanthine salvage"/>
    <property type="evidence" value="ECO:0007669"/>
    <property type="project" value="UniProtKB-UniRule"/>
</dbReference>
<evidence type="ECO:0000313" key="7">
    <source>
        <dbReference type="EMBL" id="GAK70491.1"/>
    </source>
</evidence>
<dbReference type="RefSeq" id="WP_045230076.1">
    <property type="nucleotide sequence ID" value="NZ_BBJU01000012.1"/>
</dbReference>
<accession>A0A081CUZ5</accession>
<organism evidence="7 8">
    <name type="scientific">Agrobacterium rubi TR3 = NBRC 13261</name>
    <dbReference type="NCBI Taxonomy" id="1368415"/>
    <lineage>
        <taxon>Bacteria</taxon>
        <taxon>Pseudomonadati</taxon>
        <taxon>Pseudomonadota</taxon>
        <taxon>Alphaproteobacteria</taxon>
        <taxon>Hyphomicrobiales</taxon>
        <taxon>Rhizobiaceae</taxon>
        <taxon>Rhizobium/Agrobacterium group</taxon>
        <taxon>Agrobacterium</taxon>
    </lineage>
</organism>
<dbReference type="HAMAP" id="MF_01962">
    <property type="entry name" value="Adenine_deaminase"/>
    <property type="match status" value="1"/>
</dbReference>
<keyword evidence="2 5" id="KW-0378">Hydrolase</keyword>
<evidence type="ECO:0000256" key="3">
    <source>
        <dbReference type="ARBA" id="ARBA00022833"/>
    </source>
</evidence>
<dbReference type="InterPro" id="IPR001365">
    <property type="entry name" value="A_deaminase_dom"/>
</dbReference>
<comment type="function">
    <text evidence="5">Catalyzes the hydrolytic deamination of adenine to hypoxanthine. Plays an important role in the purine salvage pathway and in nitrogen catabolism.</text>
</comment>
<dbReference type="AlphaFoldDB" id="A0A081CUZ5"/>
<dbReference type="GO" id="GO:0008270">
    <property type="term" value="F:zinc ion binding"/>
    <property type="evidence" value="ECO:0007669"/>
    <property type="project" value="UniProtKB-UniRule"/>
</dbReference>
<keyword evidence="1 5" id="KW-0479">Metal-binding</keyword>
<evidence type="ECO:0000259" key="6">
    <source>
        <dbReference type="Pfam" id="PF00962"/>
    </source>
</evidence>
<dbReference type="Pfam" id="PF00962">
    <property type="entry name" value="A_deaminase"/>
    <property type="match status" value="1"/>
</dbReference>
<dbReference type="InterPro" id="IPR032466">
    <property type="entry name" value="Metal_Hydrolase"/>
</dbReference>
<dbReference type="SUPFAM" id="SSF51556">
    <property type="entry name" value="Metallo-dependent hydrolases"/>
    <property type="match status" value="1"/>
</dbReference>
<comment type="caution">
    <text evidence="7">The sequence shown here is derived from an EMBL/GenBank/DDBJ whole genome shotgun (WGS) entry which is preliminary data.</text>
</comment>
<comment type="catalytic activity">
    <reaction evidence="5">
        <text>adenine + H2O + H(+) = hypoxanthine + NH4(+)</text>
        <dbReference type="Rhea" id="RHEA:23688"/>
        <dbReference type="ChEBI" id="CHEBI:15377"/>
        <dbReference type="ChEBI" id="CHEBI:15378"/>
        <dbReference type="ChEBI" id="CHEBI:16708"/>
        <dbReference type="ChEBI" id="CHEBI:17368"/>
        <dbReference type="ChEBI" id="CHEBI:28938"/>
        <dbReference type="EC" id="3.5.4.2"/>
    </reaction>
</comment>
<evidence type="ECO:0000313" key="8">
    <source>
        <dbReference type="Proteomes" id="UP000028701"/>
    </source>
</evidence>
<feature type="binding site" evidence="5">
    <location>
        <position position="11"/>
    </location>
    <ligand>
        <name>Zn(2+)</name>
        <dbReference type="ChEBI" id="CHEBI:29105"/>
        <note>catalytic</note>
    </ligand>
</feature>
<comment type="cofactor">
    <cofactor evidence="5">
        <name>Zn(2+)</name>
        <dbReference type="ChEBI" id="CHEBI:29105"/>
    </cofactor>
    <text evidence="5">Binds 1 zinc ion per subunit.</text>
</comment>
<evidence type="ECO:0000256" key="2">
    <source>
        <dbReference type="ARBA" id="ARBA00022801"/>
    </source>
</evidence>
<dbReference type="Proteomes" id="UP000028701">
    <property type="component" value="Unassembled WGS sequence"/>
</dbReference>